<dbReference type="PANTHER" id="PTHR33630:SF9">
    <property type="entry name" value="CUTINASE 4"/>
    <property type="match status" value="1"/>
</dbReference>
<dbReference type="InterPro" id="IPR000675">
    <property type="entry name" value="Cutinase/axe"/>
</dbReference>
<dbReference type="GO" id="GO:0052689">
    <property type="term" value="F:carboxylic ester hydrolase activity"/>
    <property type="evidence" value="ECO:0007669"/>
    <property type="project" value="UniProtKB-ARBA"/>
</dbReference>
<feature type="chain" id="PRO_5030101640" evidence="3">
    <location>
        <begin position="18"/>
        <end position="219"/>
    </location>
</feature>
<feature type="signal peptide" evidence="3">
    <location>
        <begin position="1"/>
        <end position="17"/>
    </location>
</feature>
<comment type="caution">
    <text evidence="4">The sequence shown here is derived from an EMBL/GenBank/DDBJ whole genome shotgun (WGS) entry which is preliminary data.</text>
</comment>
<dbReference type="EMBL" id="SPRH01000078">
    <property type="protein sequence ID" value="TIB95851.1"/>
    <property type="molecule type" value="Genomic_DNA"/>
</dbReference>
<dbReference type="Gene3D" id="3.40.50.1820">
    <property type="entry name" value="alpha/beta hydrolase"/>
    <property type="match status" value="1"/>
</dbReference>
<organism evidence="4 5">
    <name type="scientific">Wallemia mellicola</name>
    <dbReference type="NCBI Taxonomy" id="1708541"/>
    <lineage>
        <taxon>Eukaryota</taxon>
        <taxon>Fungi</taxon>
        <taxon>Dikarya</taxon>
        <taxon>Basidiomycota</taxon>
        <taxon>Wallemiomycotina</taxon>
        <taxon>Wallemiomycetes</taxon>
        <taxon>Wallemiales</taxon>
        <taxon>Wallemiaceae</taxon>
        <taxon>Wallemia</taxon>
    </lineage>
</organism>
<dbReference type="Pfam" id="PF01083">
    <property type="entry name" value="Cutinase"/>
    <property type="match status" value="1"/>
</dbReference>
<dbReference type="InterPro" id="IPR029058">
    <property type="entry name" value="AB_hydrolase_fold"/>
</dbReference>
<dbReference type="AlphaFoldDB" id="A0A4T0NR67"/>
<keyword evidence="2" id="KW-1015">Disulfide bond</keyword>
<dbReference type="SUPFAM" id="SSF53474">
    <property type="entry name" value="alpha/beta-Hydrolases"/>
    <property type="match status" value="1"/>
</dbReference>
<dbReference type="SMART" id="SM01110">
    <property type="entry name" value="Cutinase"/>
    <property type="match status" value="1"/>
</dbReference>
<evidence type="ECO:0000313" key="5">
    <source>
        <dbReference type="Proteomes" id="UP000307169"/>
    </source>
</evidence>
<proteinExistence type="predicted"/>
<accession>A0A4T0NR67</accession>
<gene>
    <name evidence="4" type="ORF">E3Q17_04122</name>
</gene>
<evidence type="ECO:0000256" key="3">
    <source>
        <dbReference type="SAM" id="SignalP"/>
    </source>
</evidence>
<evidence type="ECO:0000256" key="2">
    <source>
        <dbReference type="ARBA" id="ARBA00023157"/>
    </source>
</evidence>
<dbReference type="Proteomes" id="UP000307169">
    <property type="component" value="Unassembled WGS sequence"/>
</dbReference>
<sequence>MLLPTVGLAALTTVAFAATTRSSCNDYVLISTRGTGEDQGPSIGFKTMISDTLDQLPNGVEYDTVYPAGDDQNTTLAVKDMIKTIDSGLESCPDQVYALLGYSQGATAVLDTLNSDKLSNEARGVIDVVILIGNPYRLPTQESNVEGMGADDAVGEANILSHKPIPEAFDKSGKVLDFCYTDDCVCKDACTGDKEGHLRYGSDETLQEKAAKHLVKYLS</sequence>
<evidence type="ECO:0000313" key="4">
    <source>
        <dbReference type="EMBL" id="TIB95851.1"/>
    </source>
</evidence>
<keyword evidence="1 4" id="KW-0378">Hydrolase</keyword>
<reference evidence="4 5" key="1">
    <citation type="submission" date="2019-03" db="EMBL/GenBank/DDBJ databases">
        <title>Sequencing 25 genomes of Wallemia mellicola.</title>
        <authorList>
            <person name="Gostincar C."/>
        </authorList>
    </citation>
    <scope>NUCLEOTIDE SEQUENCE [LARGE SCALE GENOMIC DNA]</scope>
    <source>
        <strain evidence="4 5">EXF-1262</strain>
    </source>
</reference>
<dbReference type="PANTHER" id="PTHR33630">
    <property type="entry name" value="CUTINASE RV1984C-RELATED-RELATED"/>
    <property type="match status" value="1"/>
</dbReference>
<protein>
    <submittedName>
        <fullName evidence="4">Alpha/beta-hydrolase</fullName>
    </submittedName>
</protein>
<name>A0A4T0NR67_9BASI</name>
<evidence type="ECO:0000256" key="1">
    <source>
        <dbReference type="ARBA" id="ARBA00022801"/>
    </source>
</evidence>
<keyword evidence="3" id="KW-0732">Signal</keyword>